<reference evidence="2 3" key="1">
    <citation type="submission" date="2020-08" db="EMBL/GenBank/DDBJ databases">
        <title>Sequencing the genomes of 1000 actinobacteria strains.</title>
        <authorList>
            <person name="Klenk H.-P."/>
        </authorList>
    </citation>
    <scope>NUCLEOTIDE SEQUENCE [LARGE SCALE GENOMIC DNA]</scope>
    <source>
        <strain evidence="2 3">DSM 45823</strain>
    </source>
</reference>
<protein>
    <recommendedName>
        <fullName evidence="4">IrrE N-terminal-like domain-containing protein</fullName>
    </recommendedName>
</protein>
<evidence type="ECO:0000256" key="1">
    <source>
        <dbReference type="SAM" id="MobiDB-lite"/>
    </source>
</evidence>
<dbReference type="AlphaFoldDB" id="A0A7W3R7T7"/>
<organism evidence="2 3">
    <name type="scientific">Thermomonospora cellulosilytica</name>
    <dbReference type="NCBI Taxonomy" id="1411118"/>
    <lineage>
        <taxon>Bacteria</taxon>
        <taxon>Bacillati</taxon>
        <taxon>Actinomycetota</taxon>
        <taxon>Actinomycetes</taxon>
        <taxon>Streptosporangiales</taxon>
        <taxon>Thermomonosporaceae</taxon>
        <taxon>Thermomonospora</taxon>
    </lineage>
</organism>
<dbReference type="Proteomes" id="UP000539313">
    <property type="component" value="Unassembled WGS sequence"/>
</dbReference>
<accession>A0A7W3R7T7</accession>
<proteinExistence type="predicted"/>
<gene>
    <name evidence="2" type="ORF">HNR21_001761</name>
</gene>
<sequence length="155" mass="16823">MPSPIPMAPGAPCGLCIPAKTVDYVFVADGTTRYHRDHIALHEIGHLLLEHEENDVGLADLAHLLAPDVDPALVRKILGRTAYSSEQEWEAEYFATLVHARAGRTTEVPTVDDPEVAEVLDRLERSWGPPSGHATSDGHRAVSPASPRPADPLTR</sequence>
<evidence type="ECO:0000313" key="3">
    <source>
        <dbReference type="Proteomes" id="UP000539313"/>
    </source>
</evidence>
<evidence type="ECO:0008006" key="4">
    <source>
        <dbReference type="Google" id="ProtNLM"/>
    </source>
</evidence>
<keyword evidence="3" id="KW-1185">Reference proteome</keyword>
<dbReference type="RefSeq" id="WP_182704796.1">
    <property type="nucleotide sequence ID" value="NZ_JACJII010000001.1"/>
</dbReference>
<comment type="caution">
    <text evidence="2">The sequence shown here is derived from an EMBL/GenBank/DDBJ whole genome shotgun (WGS) entry which is preliminary data.</text>
</comment>
<dbReference type="EMBL" id="JACJII010000001">
    <property type="protein sequence ID" value="MBA9002879.1"/>
    <property type="molecule type" value="Genomic_DNA"/>
</dbReference>
<feature type="region of interest" description="Disordered" evidence="1">
    <location>
        <begin position="123"/>
        <end position="155"/>
    </location>
</feature>
<feature type="compositionally biased region" description="Pro residues" evidence="1">
    <location>
        <begin position="146"/>
        <end position="155"/>
    </location>
</feature>
<evidence type="ECO:0000313" key="2">
    <source>
        <dbReference type="EMBL" id="MBA9002879.1"/>
    </source>
</evidence>
<name>A0A7W3R7T7_9ACTN</name>